<dbReference type="STRING" id="262209.AWH69_11170"/>
<dbReference type="GO" id="GO:0003824">
    <property type="term" value="F:catalytic activity"/>
    <property type="evidence" value="ECO:0007669"/>
    <property type="project" value="InterPro"/>
</dbReference>
<dbReference type="InterPro" id="IPR005135">
    <property type="entry name" value="Endo/exonuclease/phosphatase"/>
</dbReference>
<evidence type="ECO:0000313" key="4">
    <source>
        <dbReference type="EMBL" id="OAB86951.1"/>
    </source>
</evidence>
<dbReference type="PROSITE" id="PS51318">
    <property type="entry name" value="TAT"/>
    <property type="match status" value="1"/>
</dbReference>
<dbReference type="Pfam" id="PF03372">
    <property type="entry name" value="Exo_endo_phos"/>
    <property type="match status" value="1"/>
</dbReference>
<dbReference type="Proteomes" id="UP000076976">
    <property type="component" value="Unassembled WGS sequence"/>
</dbReference>
<keyword evidence="5" id="KW-1185">Reference proteome</keyword>
<feature type="compositionally biased region" description="Low complexity" evidence="1">
    <location>
        <begin position="193"/>
        <end position="206"/>
    </location>
</feature>
<name>A0A176QB28_9MICO</name>
<accession>A0A176QB28</accession>
<reference evidence="4 5" key="1">
    <citation type="submission" date="2016-01" db="EMBL/GenBank/DDBJ databases">
        <title>Janibacter melonis strain CD11_4 genome sequencing and assembly.</title>
        <authorList>
            <person name="Nair G.R."/>
            <person name="Kaur G."/>
            <person name="Chander A.M."/>
            <person name="Mayilraj S."/>
        </authorList>
    </citation>
    <scope>NUCLEOTIDE SEQUENCE [LARGE SCALE GENOMIC DNA]</scope>
    <source>
        <strain evidence="4 5">CD11-4</strain>
    </source>
</reference>
<feature type="region of interest" description="Disordered" evidence="1">
    <location>
        <begin position="604"/>
        <end position="632"/>
    </location>
</feature>
<evidence type="ECO:0000259" key="3">
    <source>
        <dbReference type="PROSITE" id="PS51841"/>
    </source>
</evidence>
<evidence type="ECO:0000256" key="2">
    <source>
        <dbReference type="SAM" id="SignalP"/>
    </source>
</evidence>
<dbReference type="InterPro" id="IPR036415">
    <property type="entry name" value="Lamin_tail_dom_sf"/>
</dbReference>
<feature type="chain" id="PRO_5008048751" evidence="2">
    <location>
        <begin position="37"/>
        <end position="817"/>
    </location>
</feature>
<dbReference type="Gene3D" id="3.60.10.10">
    <property type="entry name" value="Endonuclease/exonuclease/phosphatase"/>
    <property type="match status" value="1"/>
</dbReference>
<dbReference type="CDD" id="cd04486">
    <property type="entry name" value="YhcR_OBF_like"/>
    <property type="match status" value="1"/>
</dbReference>
<proteinExistence type="predicted"/>
<dbReference type="PANTHER" id="PTHR42834:SF1">
    <property type="entry name" value="ENDONUCLEASE_EXONUCLEASE_PHOSPHATASE FAMILY PROTEIN (AFU_ORTHOLOGUE AFUA_3G09210)"/>
    <property type="match status" value="1"/>
</dbReference>
<dbReference type="InterPro" id="IPR001322">
    <property type="entry name" value="Lamin_tail_dom"/>
</dbReference>
<feature type="domain" description="LTD" evidence="3">
    <location>
        <begin position="30"/>
        <end position="154"/>
    </location>
</feature>
<dbReference type="Pfam" id="PF00932">
    <property type="entry name" value="LTD"/>
    <property type="match status" value="1"/>
</dbReference>
<dbReference type="InterPro" id="IPR036691">
    <property type="entry name" value="Endo/exonu/phosph_ase_sf"/>
</dbReference>
<dbReference type="SUPFAM" id="SSF56219">
    <property type="entry name" value="DNase I-like"/>
    <property type="match status" value="1"/>
</dbReference>
<keyword evidence="2" id="KW-0732">Signal</keyword>
<dbReference type="AlphaFoldDB" id="A0A176QB28"/>
<evidence type="ECO:0000256" key="1">
    <source>
        <dbReference type="SAM" id="MobiDB-lite"/>
    </source>
</evidence>
<evidence type="ECO:0000313" key="5">
    <source>
        <dbReference type="Proteomes" id="UP000076976"/>
    </source>
</evidence>
<dbReference type="PANTHER" id="PTHR42834">
    <property type="entry name" value="ENDONUCLEASE/EXONUCLEASE/PHOSPHATASE FAMILY PROTEIN (AFU_ORTHOLOGUE AFUA_3G09210)"/>
    <property type="match status" value="1"/>
</dbReference>
<gene>
    <name evidence="4" type="ORF">AWH69_11170</name>
</gene>
<feature type="region of interest" description="Disordered" evidence="1">
    <location>
        <begin position="187"/>
        <end position="214"/>
    </location>
</feature>
<protein>
    <submittedName>
        <fullName evidence="4">Nuclease</fullName>
    </submittedName>
</protein>
<dbReference type="SUPFAM" id="SSF74853">
    <property type="entry name" value="Lamin A/C globular tail domain"/>
    <property type="match status" value="1"/>
</dbReference>
<organism evidence="4 5">
    <name type="scientific">Janibacter melonis</name>
    <dbReference type="NCBI Taxonomy" id="262209"/>
    <lineage>
        <taxon>Bacteria</taxon>
        <taxon>Bacillati</taxon>
        <taxon>Actinomycetota</taxon>
        <taxon>Actinomycetes</taxon>
        <taxon>Micrococcales</taxon>
        <taxon>Intrasporangiaceae</taxon>
        <taxon>Janibacter</taxon>
    </lineage>
</organism>
<sequence>MPTRHTSPRRRRALAALTAVPLVTAALAVTAPSATAVSTTVVISEAYGGGGNSGAPFRSDFVELANRSGAAVDLSGWSLAYYSASGTTAQTTPLSGSIAAGGRYLVKQADGASATAPALPTPDATGTVPMSSSGARVALRDASGGEVDLLGWGSATTFEGAPAGATSNTTSVARRDICSDTDNNAGDFVVGAPTPQSSTTPVTTCEGGEEPPVDEPETIAQIQEAAHLSPLDGQRVNGVEGVVTAVSRNGFWMQSTTPDDDPATSEAILVYTRTAPTATVGDTVSVDGAVDEFRPGGSSGWDNLTTTQVVGPRVTVTGTAPVPAPVVLGEDRTAPQQSVDAADPKNVEYDGAEFRPERDAIDFYESLEGMRLGVRDATAVGPTNSYGELPVVPGSGVQATRTAWDGVVYSGYDRPNTMRVILDDYLTGALPAADQGDTLPGLVTGVLDYDFGNFKLHVQEQPTVVDGPAQREVAPVQRDRELSVASFNVENLAPTNPQEKFDRLAAQVVTNLRSPDVIAVEEVQDDNGAVDDGTVDSTATTDKLAAAILAQGGPRYTAHWVNPKDKADGGQPGGNIRNVLLVRADRDVDVITRDAGDTEHEALVETRRKGKRTEPYLTTSPGRVDPTNPAFESSRKPLVTELRYRGESVFVIAVHLSSKGGDDPLFGRWQQPVRSSEDDRHAQARAVRSFVDDLLEADSQAKVVVAGDVNDFEFSQTADILVDTLEGSGSTALTDLPRTLPAGERWTYVFDGNSQVLDHILLSPSLVTREKVNGPWRPGKHKHGEPVFRYDIVHTNAAFSDQDSDHDPQVVHLDLKK</sequence>
<dbReference type="RefSeq" id="WP_068275459.1">
    <property type="nucleotide sequence ID" value="NZ_LQZG01000003.1"/>
</dbReference>
<dbReference type="EMBL" id="LQZG01000003">
    <property type="protein sequence ID" value="OAB86951.1"/>
    <property type="molecule type" value="Genomic_DNA"/>
</dbReference>
<dbReference type="PROSITE" id="PS51841">
    <property type="entry name" value="LTD"/>
    <property type="match status" value="1"/>
</dbReference>
<comment type="caution">
    <text evidence="4">The sequence shown here is derived from an EMBL/GenBank/DDBJ whole genome shotgun (WGS) entry which is preliminary data.</text>
</comment>
<dbReference type="InterPro" id="IPR006311">
    <property type="entry name" value="TAT_signal"/>
</dbReference>
<feature type="signal peptide" evidence="2">
    <location>
        <begin position="1"/>
        <end position="36"/>
    </location>
</feature>